<dbReference type="InterPro" id="IPR038220">
    <property type="entry name" value="PHOX_C_sf"/>
</dbReference>
<gene>
    <name evidence="8" type="ORF">GRF29_77g2275032</name>
</gene>
<dbReference type="AlphaFoldDB" id="A0AAN6M085"/>
<feature type="domain" description="Phenol hydroxylase-like C-terminal dimerisation" evidence="7">
    <location>
        <begin position="509"/>
        <end position="685"/>
    </location>
</feature>
<evidence type="ECO:0000313" key="8">
    <source>
        <dbReference type="EMBL" id="KAK3208859.1"/>
    </source>
</evidence>
<dbReference type="GO" id="GO:0016709">
    <property type="term" value="F:oxidoreductase activity, acting on paired donors, with incorporation or reduction of molecular oxygen, NAD(P)H as one donor, and incorporation of one atom of oxygen"/>
    <property type="evidence" value="ECO:0007669"/>
    <property type="project" value="UniProtKB-ARBA"/>
</dbReference>
<evidence type="ECO:0000256" key="3">
    <source>
        <dbReference type="ARBA" id="ARBA00022827"/>
    </source>
</evidence>
<keyword evidence="3" id="KW-0274">FAD</keyword>
<evidence type="ECO:0000256" key="5">
    <source>
        <dbReference type="SAM" id="MobiDB-lite"/>
    </source>
</evidence>
<dbReference type="Proteomes" id="UP001280581">
    <property type="component" value="Unassembled WGS sequence"/>
</dbReference>
<accession>A0AAN6M085</accession>
<organism evidence="8 9">
    <name type="scientific">Pseudopithomyces chartarum</name>
    <dbReference type="NCBI Taxonomy" id="1892770"/>
    <lineage>
        <taxon>Eukaryota</taxon>
        <taxon>Fungi</taxon>
        <taxon>Dikarya</taxon>
        <taxon>Ascomycota</taxon>
        <taxon>Pezizomycotina</taxon>
        <taxon>Dothideomycetes</taxon>
        <taxon>Pleosporomycetidae</taxon>
        <taxon>Pleosporales</taxon>
        <taxon>Massarineae</taxon>
        <taxon>Didymosphaeriaceae</taxon>
        <taxon>Pseudopithomyces</taxon>
    </lineage>
</organism>
<evidence type="ECO:0000259" key="7">
    <source>
        <dbReference type="Pfam" id="PF07976"/>
    </source>
</evidence>
<dbReference type="Pfam" id="PF07976">
    <property type="entry name" value="Phe_hydrox_dim"/>
    <property type="match status" value="1"/>
</dbReference>
<dbReference type="InterPro" id="IPR002938">
    <property type="entry name" value="FAD-bd"/>
</dbReference>
<evidence type="ECO:0000256" key="4">
    <source>
        <dbReference type="ARBA" id="ARBA00023002"/>
    </source>
</evidence>
<dbReference type="EMBL" id="WVTA01000007">
    <property type="protein sequence ID" value="KAK3208859.1"/>
    <property type="molecule type" value="Genomic_DNA"/>
</dbReference>
<dbReference type="InterPro" id="IPR036188">
    <property type="entry name" value="FAD/NAD-bd_sf"/>
</dbReference>
<dbReference type="PANTHER" id="PTHR43004:SF20">
    <property type="entry name" value="2-MONOOXYGENASE, PUTATIVE (AFU_ORTHOLOGUE AFUA_1G13660)-RELATED"/>
    <property type="match status" value="1"/>
</dbReference>
<comment type="caution">
    <text evidence="8">The sequence shown here is derived from an EMBL/GenBank/DDBJ whole genome shotgun (WGS) entry which is preliminary data.</text>
</comment>
<sequence length="687" mass="75926">MAKSVSSFTWERGFREHCDVPQWEFENDEDVTQVPSKEVVTSPMHNDIGINVLRTWPTLYDGTNNPHGIPSWWKPKREVDVLICGAGPSGLEVAVSLARQGVSFRIIDKADAPLIAGRADGVQPRFLETLATWGLAQEVAEEGPLIERTAVYKDGKKLLFGPSHQSDSRYRGLHIITQGQVERIYIRDLKRNKSLVERSTTLSKFEINEKSSHPVHATLRNSRTGAEELVNAKFLVGSDGAASMVRKQLNIPFDGCSTDIYWGIMDCRFESDYPHAWVFGSVISSDYGGCVIIPREDGYIRLYTQLDVSKTGPLAASRQAQDSSFMEAGGNVDVHSITPEEVLEQANKIFAPYTLKFAAPLSWFAVWKISERVARTFSSPDNRVHLVGDAGHVHSVMGAFGLNASIMDAANLAWKVGLVARNKARFDAILPTYSAERRLHAVRIIKVSGRYLRFVCNADLSTSSSMPDELKPMSLDQEPTGESPQRDLQFLASFFKGNGSFLLGVDAPYEPSVLSPAFKEERQVAVNVRNGVRAPNPRVCFSTTQTGYLYDKLVGASTLHIVLFASSLSSRVRQGLDRFSTALGQSGFYQRFGGSSTFNIVVVVDCMPFELEEILPKEGIDELKKAATFVFDDRAPDESAHTTWGVDRKNGGVAVIRPDLWVGTTAALGDVETLEKYFGGFLVPHTE</sequence>
<comment type="similarity">
    <text evidence="1">Belongs to the PheA/TfdB FAD monooxygenase family.</text>
</comment>
<dbReference type="PRINTS" id="PR00420">
    <property type="entry name" value="RNGMNOXGNASE"/>
</dbReference>
<dbReference type="InterPro" id="IPR050641">
    <property type="entry name" value="RIFMO-like"/>
</dbReference>
<dbReference type="SUPFAM" id="SSF54373">
    <property type="entry name" value="FAD-linked reductases, C-terminal domain"/>
    <property type="match status" value="1"/>
</dbReference>
<dbReference type="PANTHER" id="PTHR43004">
    <property type="entry name" value="TRK SYSTEM POTASSIUM UPTAKE PROTEIN"/>
    <property type="match status" value="1"/>
</dbReference>
<feature type="region of interest" description="Disordered" evidence="5">
    <location>
        <begin position="463"/>
        <end position="482"/>
    </location>
</feature>
<evidence type="ECO:0000313" key="9">
    <source>
        <dbReference type="Proteomes" id="UP001280581"/>
    </source>
</evidence>
<keyword evidence="9" id="KW-1185">Reference proteome</keyword>
<protein>
    <recommendedName>
        <fullName evidence="10">FAD binding domain-containing protein</fullName>
    </recommendedName>
</protein>
<evidence type="ECO:0000256" key="2">
    <source>
        <dbReference type="ARBA" id="ARBA00022630"/>
    </source>
</evidence>
<dbReference type="SUPFAM" id="SSF52833">
    <property type="entry name" value="Thioredoxin-like"/>
    <property type="match status" value="1"/>
</dbReference>
<dbReference type="Pfam" id="PF01494">
    <property type="entry name" value="FAD_binding_3"/>
    <property type="match status" value="1"/>
</dbReference>
<name>A0AAN6M085_9PLEO</name>
<keyword evidence="4" id="KW-0560">Oxidoreductase</keyword>
<evidence type="ECO:0000259" key="6">
    <source>
        <dbReference type="Pfam" id="PF01494"/>
    </source>
</evidence>
<dbReference type="Gene3D" id="3.40.30.20">
    <property type="match status" value="1"/>
</dbReference>
<dbReference type="InterPro" id="IPR012941">
    <property type="entry name" value="Phe_hydrox_C_dim_dom"/>
</dbReference>
<dbReference type="InterPro" id="IPR036249">
    <property type="entry name" value="Thioredoxin-like_sf"/>
</dbReference>
<evidence type="ECO:0000256" key="1">
    <source>
        <dbReference type="ARBA" id="ARBA00007801"/>
    </source>
</evidence>
<reference evidence="8 9" key="1">
    <citation type="submission" date="2021-02" db="EMBL/GenBank/DDBJ databases">
        <title>Genome assembly of Pseudopithomyces chartarum.</title>
        <authorList>
            <person name="Jauregui R."/>
            <person name="Singh J."/>
            <person name="Voisey C."/>
        </authorList>
    </citation>
    <scope>NUCLEOTIDE SEQUENCE [LARGE SCALE GENOMIC DNA]</scope>
    <source>
        <strain evidence="8 9">AGR01</strain>
    </source>
</reference>
<dbReference type="GO" id="GO:0071949">
    <property type="term" value="F:FAD binding"/>
    <property type="evidence" value="ECO:0007669"/>
    <property type="project" value="InterPro"/>
</dbReference>
<proteinExistence type="inferred from homology"/>
<keyword evidence="2" id="KW-0285">Flavoprotein</keyword>
<feature type="domain" description="FAD-binding" evidence="6">
    <location>
        <begin position="78"/>
        <end position="446"/>
    </location>
</feature>
<dbReference type="Gene3D" id="3.50.50.60">
    <property type="entry name" value="FAD/NAD(P)-binding domain"/>
    <property type="match status" value="1"/>
</dbReference>
<dbReference type="Gene3D" id="3.30.9.10">
    <property type="entry name" value="D-Amino Acid Oxidase, subunit A, domain 2"/>
    <property type="match status" value="1"/>
</dbReference>
<evidence type="ECO:0008006" key="10">
    <source>
        <dbReference type="Google" id="ProtNLM"/>
    </source>
</evidence>
<dbReference type="SUPFAM" id="SSF51905">
    <property type="entry name" value="FAD/NAD(P)-binding domain"/>
    <property type="match status" value="1"/>
</dbReference>